<dbReference type="Gene3D" id="3.30.413.10">
    <property type="entry name" value="Sulfite Reductase Hemoprotein, domain 1"/>
    <property type="match status" value="1"/>
</dbReference>
<dbReference type="PANTHER" id="PTHR32439">
    <property type="entry name" value="FERREDOXIN--NITRITE REDUCTASE, CHLOROPLASTIC"/>
    <property type="match status" value="1"/>
</dbReference>
<dbReference type="GeneID" id="25729885"/>
<feature type="domain" description="Nitrite/Sulfite reductase ferredoxin-like" evidence="9">
    <location>
        <begin position="378"/>
        <end position="421"/>
    </location>
</feature>
<dbReference type="Gene3D" id="3.90.480.20">
    <property type="match status" value="1"/>
</dbReference>
<evidence type="ECO:0000259" key="8">
    <source>
        <dbReference type="Pfam" id="PF01077"/>
    </source>
</evidence>
<dbReference type="Pfam" id="PF01077">
    <property type="entry name" value="NIR_SIR"/>
    <property type="match status" value="1"/>
</dbReference>
<dbReference type="EC" id="1.7.7.1" evidence="10"/>
<dbReference type="InterPro" id="IPR051329">
    <property type="entry name" value="NIR_SIR_4Fe-4S"/>
</dbReference>
<reference evidence="10 11" key="1">
    <citation type="journal article" date="2013" name="BMC Genomics">
        <title>Reconstruction of the lipid metabolism for the microalga Monoraphidium neglectum from its genome sequence reveals characteristics suitable for biofuel production.</title>
        <authorList>
            <person name="Bogen C."/>
            <person name="Al-Dilaimi A."/>
            <person name="Albersmeier A."/>
            <person name="Wichmann J."/>
            <person name="Grundmann M."/>
            <person name="Rupp O."/>
            <person name="Lauersen K.J."/>
            <person name="Blifernez-Klassen O."/>
            <person name="Kalinowski J."/>
            <person name="Goesmann A."/>
            <person name="Mussgnug J.H."/>
            <person name="Kruse O."/>
        </authorList>
    </citation>
    <scope>NUCLEOTIDE SEQUENCE [LARGE SCALE GENOMIC DNA]</scope>
    <source>
        <strain evidence="10 11">SAG 48.87</strain>
    </source>
</reference>
<dbReference type="Pfam" id="PF03460">
    <property type="entry name" value="NIR_SIR_ferr"/>
    <property type="match status" value="2"/>
</dbReference>
<dbReference type="AlphaFoldDB" id="A0A0D2KI05"/>
<evidence type="ECO:0000256" key="1">
    <source>
        <dbReference type="ARBA" id="ARBA00010429"/>
    </source>
</evidence>
<dbReference type="InterPro" id="IPR045854">
    <property type="entry name" value="NO2/SO3_Rdtase_4Fe4S_sf"/>
</dbReference>
<keyword evidence="6" id="KW-0408">Iron</keyword>
<evidence type="ECO:0000259" key="9">
    <source>
        <dbReference type="Pfam" id="PF03460"/>
    </source>
</evidence>
<protein>
    <submittedName>
        <fullName evidence="10">Ferredoxin-nitrite reductase</fullName>
        <ecNumber evidence="10">1.7.7.1</ecNumber>
    </submittedName>
</protein>
<evidence type="ECO:0000256" key="2">
    <source>
        <dbReference type="ARBA" id="ARBA00022485"/>
    </source>
</evidence>
<comment type="similarity">
    <text evidence="1">Belongs to the nitrite and sulfite reductase 4Fe-4S domain family.</text>
</comment>
<dbReference type="InterPro" id="IPR005117">
    <property type="entry name" value="NiRdtase/SiRdtase_haem-b_fer"/>
</dbReference>
<dbReference type="STRING" id="145388.A0A0D2KI05"/>
<dbReference type="RefSeq" id="XP_013894468.1">
    <property type="nucleotide sequence ID" value="XM_014039014.1"/>
</dbReference>
<accession>A0A0D2KI05</accession>
<keyword evidence="2" id="KW-0004">4Fe-4S</keyword>
<keyword evidence="5 10" id="KW-0560">Oxidoreductase</keyword>
<dbReference type="SUPFAM" id="SSF56014">
    <property type="entry name" value="Nitrite and sulphite reductase 4Fe-4S domain-like"/>
    <property type="match status" value="1"/>
</dbReference>
<dbReference type="GO" id="GO:0051539">
    <property type="term" value="F:4 iron, 4 sulfur cluster binding"/>
    <property type="evidence" value="ECO:0007669"/>
    <property type="project" value="UniProtKB-KW"/>
</dbReference>
<feature type="domain" description="Nitrite/sulphite reductase 4Fe-4S" evidence="8">
    <location>
        <begin position="195"/>
        <end position="353"/>
    </location>
</feature>
<keyword evidence="4" id="KW-0479">Metal-binding</keyword>
<keyword evidence="7" id="KW-0411">Iron-sulfur</keyword>
<proteinExistence type="inferred from homology"/>
<gene>
    <name evidence="10" type="ORF">MNEG_12515</name>
</gene>
<dbReference type="Proteomes" id="UP000054498">
    <property type="component" value="Unassembled WGS sequence"/>
</dbReference>
<evidence type="ECO:0000256" key="7">
    <source>
        <dbReference type="ARBA" id="ARBA00023014"/>
    </source>
</evidence>
<organism evidence="10 11">
    <name type="scientific">Monoraphidium neglectum</name>
    <dbReference type="NCBI Taxonomy" id="145388"/>
    <lineage>
        <taxon>Eukaryota</taxon>
        <taxon>Viridiplantae</taxon>
        <taxon>Chlorophyta</taxon>
        <taxon>core chlorophytes</taxon>
        <taxon>Chlorophyceae</taxon>
        <taxon>CS clade</taxon>
        <taxon>Sphaeropleales</taxon>
        <taxon>Selenastraceae</taxon>
        <taxon>Monoraphidium</taxon>
    </lineage>
</organism>
<evidence type="ECO:0000313" key="11">
    <source>
        <dbReference type="Proteomes" id="UP000054498"/>
    </source>
</evidence>
<feature type="domain" description="Nitrite/Sulfite reductase ferredoxin-like" evidence="9">
    <location>
        <begin position="119"/>
        <end position="185"/>
    </location>
</feature>
<evidence type="ECO:0000256" key="4">
    <source>
        <dbReference type="ARBA" id="ARBA00022723"/>
    </source>
</evidence>
<keyword evidence="3" id="KW-0349">Heme</keyword>
<dbReference type="KEGG" id="mng:MNEG_12515"/>
<dbReference type="InterPro" id="IPR036136">
    <property type="entry name" value="Nit/Sulf_reduc_fer-like_dom_sf"/>
</dbReference>
<evidence type="ECO:0000256" key="6">
    <source>
        <dbReference type="ARBA" id="ARBA00023004"/>
    </source>
</evidence>
<dbReference type="EMBL" id="KK103503">
    <property type="protein sequence ID" value="KIY95448.1"/>
    <property type="molecule type" value="Genomic_DNA"/>
</dbReference>
<dbReference type="GO" id="GO:0020037">
    <property type="term" value="F:heme binding"/>
    <property type="evidence" value="ECO:0007669"/>
    <property type="project" value="InterPro"/>
</dbReference>
<evidence type="ECO:0000256" key="5">
    <source>
        <dbReference type="ARBA" id="ARBA00023002"/>
    </source>
</evidence>
<name>A0A0D2KI05_9CHLO</name>
<dbReference type="SUPFAM" id="SSF55124">
    <property type="entry name" value="Nitrite/Sulfite reductase N-terminal domain-like"/>
    <property type="match status" value="2"/>
</dbReference>
<dbReference type="PANTHER" id="PTHR32439:SF0">
    <property type="entry name" value="FERREDOXIN--NITRITE REDUCTASE, CHLOROPLASTIC"/>
    <property type="match status" value="1"/>
</dbReference>
<evidence type="ECO:0000313" key="10">
    <source>
        <dbReference type="EMBL" id="KIY95448.1"/>
    </source>
</evidence>
<keyword evidence="11" id="KW-1185">Reference proteome</keyword>
<evidence type="ECO:0000256" key="3">
    <source>
        <dbReference type="ARBA" id="ARBA00022617"/>
    </source>
</evidence>
<dbReference type="GO" id="GO:0048307">
    <property type="term" value="F:ferredoxin-nitrite reductase activity"/>
    <property type="evidence" value="ECO:0007669"/>
    <property type="project" value="UniProtKB-EC"/>
</dbReference>
<dbReference type="GO" id="GO:0046872">
    <property type="term" value="F:metal ion binding"/>
    <property type="evidence" value="ECO:0007669"/>
    <property type="project" value="UniProtKB-KW"/>
</dbReference>
<dbReference type="OrthoDB" id="432685at2759"/>
<dbReference type="InterPro" id="IPR006067">
    <property type="entry name" value="NO2/SO3_Rdtase_4Fe4S_dom"/>
</dbReference>
<sequence>MNKTTIPAAQRANLPVTTRAARRAVRAHTASIPTAVEQAEGTKAPHSGLKHLSEDAKQRAVAATKNKFEKVKVEKCGSNLWTEVHELAAKLREGTSTWEDLNLDDVDIRLKFAGMFHRGKRTPKRFMMRLKLPNGEVTSDQLRYLASVLEPYGEDGCGDITTRANLQLRGVKLEDADRIVAGLIERGMSSFQAGMDSVRNLTGSPIAGIDPHELFDVRPMLRQMNSVLFNDGRGNEEFANMPRKINVCVSPSRDDFPHTQINDLGFEAVVDPATGGLLFNVVVGGYFSLKRNMMSLPLGVAVSEDQVVDFTVAVLRVFRDYGPRADRQKTRLIWCIEELGFEGFIAKVAEFMGVEGFRPAVHVAHDEPWERRDLLGVHPQKQPGLFWVGASIPSGRLQTQDFNELARIAERYGDGTVRATPARMATASTHACPLPACVHT</sequence>